<dbReference type="RefSeq" id="WP_077351699.1">
    <property type="nucleotide sequence ID" value="NZ_CP019607.1"/>
</dbReference>
<keyword evidence="1" id="KW-1133">Transmembrane helix</keyword>
<dbReference type="EMBL" id="CP019607">
    <property type="protein sequence ID" value="AQP51939.1"/>
    <property type="molecule type" value="Genomic_DNA"/>
</dbReference>
<dbReference type="KEGG" id="tfa:BW733_15030"/>
<feature type="transmembrane region" description="Helical" evidence="1">
    <location>
        <begin position="6"/>
        <end position="26"/>
    </location>
</feature>
<dbReference type="AlphaFoldDB" id="A0A1Q2D0I6"/>
<dbReference type="Proteomes" id="UP000188235">
    <property type="component" value="Chromosome"/>
</dbReference>
<organism evidence="2 3">
    <name type="scientific">Tessaracoccus flavescens</name>
    <dbReference type="NCBI Taxonomy" id="399497"/>
    <lineage>
        <taxon>Bacteria</taxon>
        <taxon>Bacillati</taxon>
        <taxon>Actinomycetota</taxon>
        <taxon>Actinomycetes</taxon>
        <taxon>Propionibacteriales</taxon>
        <taxon>Propionibacteriaceae</taxon>
        <taxon>Tessaracoccus</taxon>
    </lineage>
</organism>
<reference evidence="2 3" key="1">
    <citation type="journal article" date="2008" name="Int. J. Syst. Evol. Microbiol.">
        <title>Tessaracoccus flavescens sp. nov., isolated from marine sediment.</title>
        <authorList>
            <person name="Lee D.W."/>
            <person name="Lee S.D."/>
        </authorList>
    </citation>
    <scope>NUCLEOTIDE SEQUENCE [LARGE SCALE GENOMIC DNA]</scope>
    <source>
        <strain evidence="2 3">SST-39T</strain>
    </source>
</reference>
<name>A0A1Q2D0I6_9ACTN</name>
<dbReference type="STRING" id="399497.BW733_15030"/>
<evidence type="ECO:0000256" key="1">
    <source>
        <dbReference type="SAM" id="Phobius"/>
    </source>
</evidence>
<evidence type="ECO:0000313" key="2">
    <source>
        <dbReference type="EMBL" id="AQP51939.1"/>
    </source>
</evidence>
<keyword evidence="1" id="KW-0812">Transmembrane</keyword>
<evidence type="ECO:0000313" key="3">
    <source>
        <dbReference type="Proteomes" id="UP000188235"/>
    </source>
</evidence>
<proteinExistence type="predicted"/>
<keyword evidence="1" id="KW-0472">Membrane</keyword>
<protein>
    <submittedName>
        <fullName evidence="2">Uncharacterized protein</fullName>
    </submittedName>
</protein>
<gene>
    <name evidence="2" type="ORF">BW733_15030</name>
</gene>
<accession>A0A1Q2D0I6</accession>
<dbReference type="OrthoDB" id="10001263at2"/>
<keyword evidence="3" id="KW-1185">Reference proteome</keyword>
<sequence length="61" mass="6574">MTWIVIIGILAAAGLIALVVYAVLLVQKVGDVRHEIAVVEDRVTQVTALLGQLELPPGRRD</sequence>